<feature type="compositionally biased region" description="Low complexity" evidence="1">
    <location>
        <begin position="433"/>
        <end position="444"/>
    </location>
</feature>
<reference evidence="3" key="2">
    <citation type="journal article" date="2020" name="Nat. Commun.">
        <title>Large-scale genome sequencing of mycorrhizal fungi provides insights into the early evolution of symbiotic traits.</title>
        <authorList>
            <person name="Miyauchi S."/>
            <person name="Kiss E."/>
            <person name="Kuo A."/>
            <person name="Drula E."/>
            <person name="Kohler A."/>
            <person name="Sanchez-Garcia M."/>
            <person name="Morin E."/>
            <person name="Andreopoulos B."/>
            <person name="Barry K.W."/>
            <person name="Bonito G."/>
            <person name="Buee M."/>
            <person name="Carver A."/>
            <person name="Chen C."/>
            <person name="Cichocki N."/>
            <person name="Clum A."/>
            <person name="Culley D."/>
            <person name="Crous P.W."/>
            <person name="Fauchery L."/>
            <person name="Girlanda M."/>
            <person name="Hayes R.D."/>
            <person name="Keri Z."/>
            <person name="LaButti K."/>
            <person name="Lipzen A."/>
            <person name="Lombard V."/>
            <person name="Magnuson J."/>
            <person name="Maillard F."/>
            <person name="Murat C."/>
            <person name="Nolan M."/>
            <person name="Ohm R.A."/>
            <person name="Pangilinan J."/>
            <person name="Pereira M.F."/>
            <person name="Perotto S."/>
            <person name="Peter M."/>
            <person name="Pfister S."/>
            <person name="Riley R."/>
            <person name="Sitrit Y."/>
            <person name="Stielow J.B."/>
            <person name="Szollosi G."/>
            <person name="Zifcakova L."/>
            <person name="Stursova M."/>
            <person name="Spatafora J.W."/>
            <person name="Tedersoo L."/>
            <person name="Vaario L.M."/>
            <person name="Yamada A."/>
            <person name="Yan M."/>
            <person name="Wang P."/>
            <person name="Xu J."/>
            <person name="Bruns T."/>
            <person name="Baldrian P."/>
            <person name="Vilgalys R."/>
            <person name="Dunand C."/>
            <person name="Henrissat B."/>
            <person name="Grigoriev I.V."/>
            <person name="Hibbett D."/>
            <person name="Nagy L.G."/>
            <person name="Martin F.M."/>
        </authorList>
    </citation>
    <scope>NUCLEOTIDE SEQUENCE</scope>
    <source>
        <strain evidence="3">Prilba</strain>
    </source>
</reference>
<sequence length="589" mass="61986">MHCRRWASSCFLLVIALSRRHLALAAQPLTRSSEESSSAAYSVAWSSPAPGDRFGPGDTIVGQWQVTPQKVVSPSFRLCAGGEDGCGATVWPEVVEESEGSYYVSLTAPSVTTESGYYLQMKDDFGHSFSSPIFNITPTPQKKNKPAAHPPDVAQPRPDSDQAPMSSSSSTGTKSKGATTDSNPAAPAAAPAAPAPENPNGILSPPSAASSISPNSVATATPPGGNSSGSGAPQVAAAHNAPPTAALAVPLSLAGAIILLAGGLALHHRRRLAAEKERSWSKAAQLIRGGAAGDDDDDDATSASALLRRLRSHSSRLAILHLGGGNSNSRMRDNGNHHDDVEKALFERALFRGVTALPDHHTHDAYYDRCLPEKAAAAAGDPLYSSHAYAPSYAYGAPRPQPRQRMRELDLLSREFTSGTTTTARPRAHPSRSRSSSSSSSYRGLWGGRRYSVRRNTTSNTHGDGGSLWRSLSFAAARHKKVVAPPVARVAPPSSLNSPAMTAVMSVTSEVLPSYLPSPTLVGDVADQARGDEHEAGVSDFGFENVPLSPPLPSPLHTRGEAADPDDSRMRELRGVYEAVSRALGSAQR</sequence>
<dbReference type="Proteomes" id="UP000759537">
    <property type="component" value="Unassembled WGS sequence"/>
</dbReference>
<dbReference type="OrthoDB" id="3245083at2759"/>
<dbReference type="AlphaFoldDB" id="A0A9P5MX00"/>
<feature type="signal peptide" evidence="2">
    <location>
        <begin position="1"/>
        <end position="25"/>
    </location>
</feature>
<evidence type="ECO:0000256" key="1">
    <source>
        <dbReference type="SAM" id="MobiDB-lite"/>
    </source>
</evidence>
<gene>
    <name evidence="3" type="ORF">DFH94DRAFT_428789</name>
</gene>
<evidence type="ECO:0000313" key="3">
    <source>
        <dbReference type="EMBL" id="KAF8480798.1"/>
    </source>
</evidence>
<name>A0A9P5MX00_9AGAM</name>
<feature type="compositionally biased region" description="Polar residues" evidence="1">
    <location>
        <begin position="132"/>
        <end position="141"/>
    </location>
</feature>
<feature type="region of interest" description="Disordered" evidence="1">
    <location>
        <begin position="416"/>
        <end position="444"/>
    </location>
</feature>
<accession>A0A9P5MX00</accession>
<dbReference type="EMBL" id="WHVB01000007">
    <property type="protein sequence ID" value="KAF8480798.1"/>
    <property type="molecule type" value="Genomic_DNA"/>
</dbReference>
<keyword evidence="2" id="KW-0732">Signal</keyword>
<feature type="compositionally biased region" description="Basic and acidic residues" evidence="1">
    <location>
        <begin position="558"/>
        <end position="569"/>
    </location>
</feature>
<evidence type="ECO:0000313" key="4">
    <source>
        <dbReference type="Proteomes" id="UP000759537"/>
    </source>
</evidence>
<proteinExistence type="predicted"/>
<keyword evidence="4" id="KW-1185">Reference proteome</keyword>
<evidence type="ECO:0000256" key="2">
    <source>
        <dbReference type="SAM" id="SignalP"/>
    </source>
</evidence>
<comment type="caution">
    <text evidence="3">The sequence shown here is derived from an EMBL/GenBank/DDBJ whole genome shotgun (WGS) entry which is preliminary data.</text>
</comment>
<feature type="region of interest" description="Disordered" evidence="1">
    <location>
        <begin position="132"/>
        <end position="237"/>
    </location>
</feature>
<feature type="compositionally biased region" description="Low complexity" evidence="1">
    <location>
        <begin position="204"/>
        <end position="237"/>
    </location>
</feature>
<feature type="compositionally biased region" description="Low complexity" evidence="1">
    <location>
        <begin position="166"/>
        <end position="192"/>
    </location>
</feature>
<organism evidence="3 4">
    <name type="scientific">Russula ochroleuca</name>
    <dbReference type="NCBI Taxonomy" id="152965"/>
    <lineage>
        <taxon>Eukaryota</taxon>
        <taxon>Fungi</taxon>
        <taxon>Dikarya</taxon>
        <taxon>Basidiomycota</taxon>
        <taxon>Agaricomycotina</taxon>
        <taxon>Agaricomycetes</taxon>
        <taxon>Russulales</taxon>
        <taxon>Russulaceae</taxon>
        <taxon>Russula</taxon>
    </lineage>
</organism>
<protein>
    <submittedName>
        <fullName evidence="3">Uncharacterized protein</fullName>
    </submittedName>
</protein>
<reference evidence="3" key="1">
    <citation type="submission" date="2019-10" db="EMBL/GenBank/DDBJ databases">
        <authorList>
            <consortium name="DOE Joint Genome Institute"/>
            <person name="Kuo A."/>
            <person name="Miyauchi S."/>
            <person name="Kiss E."/>
            <person name="Drula E."/>
            <person name="Kohler A."/>
            <person name="Sanchez-Garcia M."/>
            <person name="Andreopoulos B."/>
            <person name="Barry K.W."/>
            <person name="Bonito G."/>
            <person name="Buee M."/>
            <person name="Carver A."/>
            <person name="Chen C."/>
            <person name="Cichocki N."/>
            <person name="Clum A."/>
            <person name="Culley D."/>
            <person name="Crous P.W."/>
            <person name="Fauchery L."/>
            <person name="Girlanda M."/>
            <person name="Hayes R."/>
            <person name="Keri Z."/>
            <person name="LaButti K."/>
            <person name="Lipzen A."/>
            <person name="Lombard V."/>
            <person name="Magnuson J."/>
            <person name="Maillard F."/>
            <person name="Morin E."/>
            <person name="Murat C."/>
            <person name="Nolan M."/>
            <person name="Ohm R."/>
            <person name="Pangilinan J."/>
            <person name="Pereira M."/>
            <person name="Perotto S."/>
            <person name="Peter M."/>
            <person name="Riley R."/>
            <person name="Sitrit Y."/>
            <person name="Stielow B."/>
            <person name="Szollosi G."/>
            <person name="Zifcakova L."/>
            <person name="Stursova M."/>
            <person name="Spatafora J.W."/>
            <person name="Tedersoo L."/>
            <person name="Vaario L.-M."/>
            <person name="Yamada A."/>
            <person name="Yan M."/>
            <person name="Wang P."/>
            <person name="Xu J."/>
            <person name="Bruns T."/>
            <person name="Baldrian P."/>
            <person name="Vilgalys R."/>
            <person name="Henrissat B."/>
            <person name="Grigoriev I.V."/>
            <person name="Hibbett D."/>
            <person name="Nagy L.G."/>
            <person name="Martin F.M."/>
        </authorList>
    </citation>
    <scope>NUCLEOTIDE SEQUENCE</scope>
    <source>
        <strain evidence="3">Prilba</strain>
    </source>
</reference>
<feature type="region of interest" description="Disordered" evidence="1">
    <location>
        <begin position="539"/>
        <end position="569"/>
    </location>
</feature>
<feature type="chain" id="PRO_5040321264" evidence="2">
    <location>
        <begin position="26"/>
        <end position="589"/>
    </location>
</feature>